<keyword evidence="4" id="KW-0479">Metal-binding</keyword>
<name>A0A381TYH6_9ZZZZ</name>
<dbReference type="Pfam" id="PF02879">
    <property type="entry name" value="PGM_PMM_II"/>
    <property type="match status" value="1"/>
</dbReference>
<dbReference type="Pfam" id="PF02878">
    <property type="entry name" value="PGM_PMM_I"/>
    <property type="match status" value="1"/>
</dbReference>
<dbReference type="SUPFAM" id="SSF55957">
    <property type="entry name" value="Phosphoglucomutase, C-terminal domain"/>
    <property type="match status" value="1"/>
</dbReference>
<comment type="similarity">
    <text evidence="2">Belongs to the phosphohexose mutase family.</text>
</comment>
<evidence type="ECO:0000256" key="5">
    <source>
        <dbReference type="ARBA" id="ARBA00022842"/>
    </source>
</evidence>
<comment type="cofactor">
    <cofactor evidence="1">
        <name>Mg(2+)</name>
        <dbReference type="ChEBI" id="CHEBI:18420"/>
    </cofactor>
</comment>
<sequence length="486" mass="54809">MKKDDISRIQKNGFREYDARWLYPNDINLKGIEQLGKGLGTQIVKKTNKVNPRVVVGHDYRSYSEEVKTALKKGLISTGCNIEDIGLSLTPTVYFAQFKLNSDAIAMVTASHNENGWTGVKMGIEKGLTHAPEEMNELKEITLNKHFLSSEGNSKDIKNFQKVYIQDLIKKNKLKKKIKAVVACGNGTAGIFAPEILRGIGCKVIELDCKLDFSFPKYNPNPEDLKMLRAVSKCVQENNADIGFAFDGDGDRVGVIDNKGNEIFSDKIGLLVARNLSEKHKKSKFVVDVKSTSLYSKDKILLKNNCKTIYWKTGHSHIKRKVNKEKALAGFEKSGHFFFSQPLGYGYDDGINSAIQVCHLLDIQDKKINTIMEELPKTFQTPTMAPFCKDEEKYRVVENLVKQIEKMKNDNIKIDNQLIKEILTVNGIRFSLQDGSWGLIRASSNKPSLVVVTESPVSDERKKKIFDFIDNLLQKTGKIGKYDQKI</sequence>
<evidence type="ECO:0000256" key="1">
    <source>
        <dbReference type="ARBA" id="ARBA00001946"/>
    </source>
</evidence>
<dbReference type="GO" id="GO:0016868">
    <property type="term" value="F:intramolecular phosphotransferase activity"/>
    <property type="evidence" value="ECO:0007669"/>
    <property type="project" value="InterPro"/>
</dbReference>
<evidence type="ECO:0000259" key="9">
    <source>
        <dbReference type="Pfam" id="PF02879"/>
    </source>
</evidence>
<dbReference type="Gene3D" id="3.30.310.50">
    <property type="entry name" value="Alpha-D-phosphohexomutase, C-terminal domain"/>
    <property type="match status" value="1"/>
</dbReference>
<dbReference type="AlphaFoldDB" id="A0A381TYH6"/>
<evidence type="ECO:0000259" key="7">
    <source>
        <dbReference type="Pfam" id="PF00408"/>
    </source>
</evidence>
<dbReference type="Pfam" id="PF00408">
    <property type="entry name" value="PGM_PMM_IV"/>
    <property type="match status" value="1"/>
</dbReference>
<organism evidence="11">
    <name type="scientific">marine metagenome</name>
    <dbReference type="NCBI Taxonomy" id="408172"/>
    <lineage>
        <taxon>unclassified sequences</taxon>
        <taxon>metagenomes</taxon>
        <taxon>ecological metagenomes</taxon>
    </lineage>
</organism>
<evidence type="ECO:0000256" key="3">
    <source>
        <dbReference type="ARBA" id="ARBA00022553"/>
    </source>
</evidence>
<dbReference type="InterPro" id="IPR036900">
    <property type="entry name" value="A-D-PHexomutase_C_sf"/>
</dbReference>
<feature type="domain" description="Alpha-D-phosphohexomutase alpha/beta/alpha" evidence="9">
    <location>
        <begin position="166"/>
        <end position="260"/>
    </location>
</feature>
<dbReference type="Pfam" id="PF02880">
    <property type="entry name" value="PGM_PMM_III"/>
    <property type="match status" value="1"/>
</dbReference>
<accession>A0A381TYH6</accession>
<evidence type="ECO:0000256" key="4">
    <source>
        <dbReference type="ARBA" id="ARBA00022723"/>
    </source>
</evidence>
<dbReference type="SUPFAM" id="SSF53738">
    <property type="entry name" value="Phosphoglucomutase, first 3 domains"/>
    <property type="match status" value="3"/>
</dbReference>
<evidence type="ECO:0000313" key="11">
    <source>
        <dbReference type="EMBL" id="SVA20874.1"/>
    </source>
</evidence>
<feature type="domain" description="Alpha-D-phosphohexomutase C-terminal" evidence="7">
    <location>
        <begin position="397"/>
        <end position="471"/>
    </location>
</feature>
<evidence type="ECO:0008006" key="12">
    <source>
        <dbReference type="Google" id="ProtNLM"/>
    </source>
</evidence>
<dbReference type="EMBL" id="UINC01005365">
    <property type="protein sequence ID" value="SVA20874.1"/>
    <property type="molecule type" value="Genomic_DNA"/>
</dbReference>
<dbReference type="GO" id="GO:0046872">
    <property type="term" value="F:metal ion binding"/>
    <property type="evidence" value="ECO:0007669"/>
    <property type="project" value="UniProtKB-KW"/>
</dbReference>
<dbReference type="InterPro" id="IPR016055">
    <property type="entry name" value="A-D-PHexomutase_a/b/a-I/II/III"/>
</dbReference>
<evidence type="ECO:0000256" key="6">
    <source>
        <dbReference type="ARBA" id="ARBA00023235"/>
    </source>
</evidence>
<evidence type="ECO:0000256" key="2">
    <source>
        <dbReference type="ARBA" id="ARBA00010231"/>
    </source>
</evidence>
<protein>
    <recommendedName>
        <fullName evidence="12">Phosphomannomutase/phosphoglucomutase</fullName>
    </recommendedName>
</protein>
<keyword evidence="3" id="KW-0597">Phosphoprotein</keyword>
<dbReference type="PRINTS" id="PR00509">
    <property type="entry name" value="PGMPMM"/>
</dbReference>
<dbReference type="InterPro" id="IPR005844">
    <property type="entry name" value="A-D-PHexomutase_a/b/a-I"/>
</dbReference>
<feature type="domain" description="Alpha-D-phosphohexomutase alpha/beta/alpha" evidence="10">
    <location>
        <begin position="265"/>
        <end position="379"/>
    </location>
</feature>
<dbReference type="InterPro" id="IPR005845">
    <property type="entry name" value="A-D-PHexomutase_a/b/a-II"/>
</dbReference>
<dbReference type="GO" id="GO:0005975">
    <property type="term" value="P:carbohydrate metabolic process"/>
    <property type="evidence" value="ECO:0007669"/>
    <property type="project" value="InterPro"/>
</dbReference>
<keyword evidence="6" id="KW-0413">Isomerase</keyword>
<dbReference type="PANTHER" id="PTHR43771:SF2">
    <property type="entry name" value="PHOSPHOMANNOMUTASE_PHOSPHOGLUCOMUTASE"/>
    <property type="match status" value="1"/>
</dbReference>
<dbReference type="InterPro" id="IPR005841">
    <property type="entry name" value="Alpha-D-phosphohexomutase_SF"/>
</dbReference>
<dbReference type="Gene3D" id="3.40.120.10">
    <property type="entry name" value="Alpha-D-Glucose-1,6-Bisphosphate, subunit A, domain 3"/>
    <property type="match status" value="3"/>
</dbReference>
<evidence type="ECO:0000259" key="8">
    <source>
        <dbReference type="Pfam" id="PF02878"/>
    </source>
</evidence>
<keyword evidence="5" id="KW-0460">Magnesium</keyword>
<gene>
    <name evidence="11" type="ORF">METZ01_LOCUS73728</name>
</gene>
<dbReference type="InterPro" id="IPR005843">
    <property type="entry name" value="A-D-PHexomutase_C"/>
</dbReference>
<evidence type="ECO:0000259" key="10">
    <source>
        <dbReference type="Pfam" id="PF02880"/>
    </source>
</evidence>
<proteinExistence type="inferred from homology"/>
<dbReference type="CDD" id="cd03089">
    <property type="entry name" value="PMM_PGM"/>
    <property type="match status" value="1"/>
</dbReference>
<feature type="domain" description="Alpha-D-phosphohexomutase alpha/beta/alpha" evidence="8">
    <location>
        <begin position="12"/>
        <end position="146"/>
    </location>
</feature>
<reference evidence="11" key="1">
    <citation type="submission" date="2018-05" db="EMBL/GenBank/DDBJ databases">
        <authorList>
            <person name="Lanie J.A."/>
            <person name="Ng W.-L."/>
            <person name="Kazmierczak K.M."/>
            <person name="Andrzejewski T.M."/>
            <person name="Davidsen T.M."/>
            <person name="Wayne K.J."/>
            <person name="Tettelin H."/>
            <person name="Glass J.I."/>
            <person name="Rusch D."/>
            <person name="Podicherti R."/>
            <person name="Tsui H.-C.T."/>
            <person name="Winkler M.E."/>
        </authorList>
    </citation>
    <scope>NUCLEOTIDE SEQUENCE</scope>
</reference>
<dbReference type="PANTHER" id="PTHR43771">
    <property type="entry name" value="PHOSPHOMANNOMUTASE"/>
    <property type="match status" value="1"/>
</dbReference>
<dbReference type="InterPro" id="IPR005846">
    <property type="entry name" value="A-D-PHexomutase_a/b/a-III"/>
</dbReference>